<evidence type="ECO:0000256" key="1">
    <source>
        <dbReference type="SAM" id="SignalP"/>
    </source>
</evidence>
<accession>A0A4P9VTV7</accession>
<gene>
    <name evidence="2" type="ORF">BDK51DRAFT_41330</name>
</gene>
<evidence type="ECO:0000313" key="2">
    <source>
        <dbReference type="EMBL" id="RKO82979.1"/>
    </source>
</evidence>
<dbReference type="AlphaFoldDB" id="A0A4P9VTV7"/>
<evidence type="ECO:0000313" key="3">
    <source>
        <dbReference type="Proteomes" id="UP000269721"/>
    </source>
</evidence>
<proteinExistence type="predicted"/>
<keyword evidence="1" id="KW-0732">Signal</keyword>
<feature type="signal peptide" evidence="1">
    <location>
        <begin position="1"/>
        <end position="20"/>
    </location>
</feature>
<reference evidence="3" key="1">
    <citation type="journal article" date="2018" name="Nat. Microbiol.">
        <title>Leveraging single-cell genomics to expand the fungal tree of life.</title>
        <authorList>
            <person name="Ahrendt S.R."/>
            <person name="Quandt C.A."/>
            <person name="Ciobanu D."/>
            <person name="Clum A."/>
            <person name="Salamov A."/>
            <person name="Andreopoulos B."/>
            <person name="Cheng J.F."/>
            <person name="Woyke T."/>
            <person name="Pelin A."/>
            <person name="Henrissat B."/>
            <person name="Reynolds N.K."/>
            <person name="Benny G.L."/>
            <person name="Smith M.E."/>
            <person name="James T.Y."/>
            <person name="Grigoriev I.V."/>
        </authorList>
    </citation>
    <scope>NUCLEOTIDE SEQUENCE [LARGE SCALE GENOMIC DNA]</scope>
</reference>
<protein>
    <recommendedName>
        <fullName evidence="4">Hydrophobic surface binding protein A-domain-containing protein</fullName>
    </recommendedName>
</protein>
<keyword evidence="3" id="KW-1185">Reference proteome</keyword>
<sequence length="191" mass="18490">MKFTTIIASFIAITSVGVLAAPVPAPEPGLLDGLLGGLGGLGGAKKGAAGGGGLSALFGSKGKGLALNKARLQVVKGLKDCKKALAAATDANSGAAADATATASLAKISSDVDTADTSVKAIAKNILTLQAPGADLEAQVKTALTDAIATMATLLPAVNAGNNADLQSATADLSDALNRTGQAGLQVLADN</sequence>
<evidence type="ECO:0008006" key="4">
    <source>
        <dbReference type="Google" id="ProtNLM"/>
    </source>
</evidence>
<name>A0A4P9VTV7_9FUNG</name>
<organism evidence="2 3">
    <name type="scientific">Blyttiomyces helicus</name>
    <dbReference type="NCBI Taxonomy" id="388810"/>
    <lineage>
        <taxon>Eukaryota</taxon>
        <taxon>Fungi</taxon>
        <taxon>Fungi incertae sedis</taxon>
        <taxon>Chytridiomycota</taxon>
        <taxon>Chytridiomycota incertae sedis</taxon>
        <taxon>Chytridiomycetes</taxon>
        <taxon>Chytridiomycetes incertae sedis</taxon>
        <taxon>Blyttiomyces</taxon>
    </lineage>
</organism>
<dbReference type="Proteomes" id="UP000269721">
    <property type="component" value="Unassembled WGS sequence"/>
</dbReference>
<feature type="chain" id="PRO_5020926375" description="Hydrophobic surface binding protein A-domain-containing protein" evidence="1">
    <location>
        <begin position="21"/>
        <end position="191"/>
    </location>
</feature>
<dbReference type="EMBL" id="ML001826">
    <property type="protein sequence ID" value="RKO82979.1"/>
    <property type="molecule type" value="Genomic_DNA"/>
</dbReference>